<accession>A0A3D9F8Z6</accession>
<protein>
    <submittedName>
        <fullName evidence="3">Anthranilate 1,2-dioxygenase small subunit</fullName>
    </submittedName>
</protein>
<name>A0A3D9F8Z6_9SPHN</name>
<dbReference type="SUPFAM" id="SSF54427">
    <property type="entry name" value="NTF2-like"/>
    <property type="match status" value="1"/>
</dbReference>
<dbReference type="RefSeq" id="WP_116237392.1">
    <property type="nucleotide sequence ID" value="NZ_QRDP01000005.1"/>
</dbReference>
<dbReference type="CDD" id="cd00667">
    <property type="entry name" value="ring_hydroxylating_dioxygenases_beta"/>
    <property type="match status" value="1"/>
</dbReference>
<dbReference type="Gene3D" id="3.10.450.50">
    <property type="match status" value="1"/>
</dbReference>
<evidence type="ECO:0000313" key="4">
    <source>
        <dbReference type="Proteomes" id="UP000256310"/>
    </source>
</evidence>
<dbReference type="EMBL" id="QRDP01000005">
    <property type="protein sequence ID" value="RED13358.1"/>
    <property type="molecule type" value="Genomic_DNA"/>
</dbReference>
<evidence type="ECO:0000256" key="2">
    <source>
        <dbReference type="ARBA" id="ARBA00023002"/>
    </source>
</evidence>
<dbReference type="Pfam" id="PF00866">
    <property type="entry name" value="Ring_hydroxyl_B"/>
    <property type="match status" value="1"/>
</dbReference>
<keyword evidence="2" id="KW-0560">Oxidoreductase</keyword>
<comment type="similarity">
    <text evidence="1">Belongs to the bacterial ring-hydroxylating dioxygenase beta subunit family.</text>
</comment>
<dbReference type="OrthoDB" id="5517499at2"/>
<keyword evidence="4" id="KW-1185">Reference proteome</keyword>
<sequence>MMNAVCDTSSPVQDLLERYVDCLDEDRLEEWPELFLENGLYKILSRENEAMGLPAPLVYYYSRGMMEDRVTALRDALTYEFVYSRHLITNTRISARDDIIEASSNFVIFHTCEEGRSKTYAVGRYRDVIVETDDGPKFKKRTVILDTFAVQNLIAAPL</sequence>
<dbReference type="InterPro" id="IPR000391">
    <property type="entry name" value="Rng_hydr_dOase-bsu"/>
</dbReference>
<evidence type="ECO:0000313" key="3">
    <source>
        <dbReference type="EMBL" id="RED13358.1"/>
    </source>
</evidence>
<reference evidence="3 4" key="1">
    <citation type="submission" date="2018-07" db="EMBL/GenBank/DDBJ databases">
        <title>Genomic Encyclopedia of Type Strains, Phase IV (KMG-IV): sequencing the most valuable type-strain genomes for metagenomic binning, comparative biology and taxonomic classification.</title>
        <authorList>
            <person name="Goeker M."/>
        </authorList>
    </citation>
    <scope>NUCLEOTIDE SEQUENCE [LARGE SCALE GENOMIC DNA]</scope>
    <source>
        <strain evidence="3 4">DSM 26725</strain>
    </source>
</reference>
<organism evidence="3 4">
    <name type="scientific">Parasphingopyxis lamellibrachiae</name>
    <dbReference type="NCBI Taxonomy" id="680125"/>
    <lineage>
        <taxon>Bacteria</taxon>
        <taxon>Pseudomonadati</taxon>
        <taxon>Pseudomonadota</taxon>
        <taxon>Alphaproteobacteria</taxon>
        <taxon>Sphingomonadales</taxon>
        <taxon>Sphingomonadaceae</taxon>
        <taxon>Parasphingopyxis</taxon>
    </lineage>
</organism>
<proteinExistence type="inferred from homology"/>
<dbReference type="Proteomes" id="UP000256310">
    <property type="component" value="Unassembled WGS sequence"/>
</dbReference>
<dbReference type="InterPro" id="IPR032710">
    <property type="entry name" value="NTF2-like_dom_sf"/>
</dbReference>
<dbReference type="AlphaFoldDB" id="A0A3D9F8Z6"/>
<evidence type="ECO:0000256" key="1">
    <source>
        <dbReference type="ARBA" id="ARBA00009570"/>
    </source>
</evidence>
<keyword evidence="3" id="KW-0223">Dioxygenase</keyword>
<dbReference type="GO" id="GO:0051213">
    <property type="term" value="F:dioxygenase activity"/>
    <property type="evidence" value="ECO:0007669"/>
    <property type="project" value="UniProtKB-KW"/>
</dbReference>
<comment type="caution">
    <text evidence="3">The sequence shown here is derived from an EMBL/GenBank/DDBJ whole genome shotgun (WGS) entry which is preliminary data.</text>
</comment>
<gene>
    <name evidence="3" type="ORF">DFR46_2895</name>
</gene>